<proteinExistence type="predicted"/>
<dbReference type="STRING" id="326427.Cagg_1090"/>
<evidence type="ECO:0000313" key="3">
    <source>
        <dbReference type="Proteomes" id="UP000002508"/>
    </source>
</evidence>
<protein>
    <submittedName>
        <fullName evidence="2">Uncharacterized protein</fullName>
    </submittedName>
</protein>
<accession>B8G746</accession>
<keyword evidence="3" id="KW-1185">Reference proteome</keyword>
<dbReference type="KEGG" id="cag:Cagg_1090"/>
<feature type="compositionally biased region" description="Low complexity" evidence="1">
    <location>
        <begin position="32"/>
        <end position="51"/>
    </location>
</feature>
<dbReference type="RefSeq" id="WP_012616367.1">
    <property type="nucleotide sequence ID" value="NC_011831.1"/>
</dbReference>
<sequence length="195" mass="22584">MISGRVNSTRNNASRSVRSTNIKSRFGPLRVSTPSSSTRISTPRIPRVSSASKKKATKFAKTMKAGRTFQKRVNKELMKRHDKVYSEVYVQGKKSHNARIDHLVDSKKLQPYSTKNSRWHKVQATTWKKYVREAAKYPDRTILTNKPGYTHLKGRKVGKNPVLVMPKRYLKKDTQARLQEIKTYASKRRVRIELQ</sequence>
<gene>
    <name evidence="2" type="ordered locus">Cagg_1090</name>
</gene>
<name>B8G746_CHLAD</name>
<organism evidence="2 3">
    <name type="scientific">Chloroflexus aggregans (strain MD-66 / DSM 9485)</name>
    <dbReference type="NCBI Taxonomy" id="326427"/>
    <lineage>
        <taxon>Bacteria</taxon>
        <taxon>Bacillati</taxon>
        <taxon>Chloroflexota</taxon>
        <taxon>Chloroflexia</taxon>
        <taxon>Chloroflexales</taxon>
        <taxon>Chloroflexineae</taxon>
        <taxon>Chloroflexaceae</taxon>
        <taxon>Chloroflexus</taxon>
    </lineage>
</organism>
<dbReference type="EMBL" id="CP001337">
    <property type="protein sequence ID" value="ACL24003.1"/>
    <property type="molecule type" value="Genomic_DNA"/>
</dbReference>
<feature type="compositionally biased region" description="Polar residues" evidence="1">
    <location>
        <begin position="1"/>
        <end position="23"/>
    </location>
</feature>
<feature type="region of interest" description="Disordered" evidence="1">
    <location>
        <begin position="1"/>
        <end position="55"/>
    </location>
</feature>
<dbReference type="AlphaFoldDB" id="B8G746"/>
<dbReference type="Proteomes" id="UP000002508">
    <property type="component" value="Chromosome"/>
</dbReference>
<dbReference type="HOGENOM" id="CLU_1394163_0_0_0"/>
<evidence type="ECO:0000256" key="1">
    <source>
        <dbReference type="SAM" id="MobiDB-lite"/>
    </source>
</evidence>
<evidence type="ECO:0000313" key="2">
    <source>
        <dbReference type="EMBL" id="ACL24003.1"/>
    </source>
</evidence>
<reference evidence="2" key="1">
    <citation type="submission" date="2008-12" db="EMBL/GenBank/DDBJ databases">
        <title>Complete sequence of Chloroflexus aggregans DSM 9485.</title>
        <authorList>
            <consortium name="US DOE Joint Genome Institute"/>
            <person name="Lucas S."/>
            <person name="Copeland A."/>
            <person name="Lapidus A."/>
            <person name="Glavina del Rio T."/>
            <person name="Dalin E."/>
            <person name="Tice H."/>
            <person name="Pitluck S."/>
            <person name="Foster B."/>
            <person name="Larimer F."/>
            <person name="Land M."/>
            <person name="Hauser L."/>
            <person name="Kyrpides N."/>
            <person name="Mikhailova N."/>
            <person name="Bryant D."/>
            <person name="Richardson P."/>
        </authorList>
    </citation>
    <scope>NUCLEOTIDE SEQUENCE</scope>
    <source>
        <strain evidence="2">DSM 9485</strain>
    </source>
</reference>